<dbReference type="SUPFAM" id="SSF54236">
    <property type="entry name" value="Ubiquitin-like"/>
    <property type="match status" value="1"/>
</dbReference>
<accession>A0A816WK72</accession>
<dbReference type="Gene3D" id="3.10.20.90">
    <property type="entry name" value="Phosphatidylinositol 3-kinase Catalytic Subunit, Chain A, domain 1"/>
    <property type="match status" value="1"/>
</dbReference>
<reference evidence="2" key="1">
    <citation type="submission" date="2021-02" db="EMBL/GenBank/DDBJ databases">
        <authorList>
            <person name="Nowell W R."/>
        </authorList>
    </citation>
    <scope>NUCLEOTIDE SEQUENCE</scope>
</reference>
<sequence length="339" mass="38840">MGNSVAHATKKETSSIVNNNARLTSFVYQDLVVQVQAIQQQMIDIAKFIEDQCKTDKKIPKELKSRSFTIADPYGNPTVNEYFDHETISTIFNKYKKDYVPKYLQKWIKLGEMNQNGISPLNENELKSSVSEHDDGYRFVTYGEVNISIIYREDVRPQSLLLPVLLTDNMEKIKKQIQELTKLKTIELKSLILKENSPMITAYWDEGETLNSNDTVLSSKLYENNSIIMVKLLEESASTESSSNFEILVKTLDGKTITIKVNSSMDISTVKRLIHDMEGIPPDQQRLIFESTIHIILRLRGGMFHFTSGRHNFNELPSTQAEAIRNVLAFEFEQTDNLE</sequence>
<dbReference type="InterPro" id="IPR019956">
    <property type="entry name" value="Ubiquitin_dom"/>
</dbReference>
<dbReference type="Proteomes" id="UP000663856">
    <property type="component" value="Unassembled WGS sequence"/>
</dbReference>
<dbReference type="PANTHER" id="PTHR10666">
    <property type="entry name" value="UBIQUITIN"/>
    <property type="match status" value="1"/>
</dbReference>
<dbReference type="AlphaFoldDB" id="A0A816WK72"/>
<dbReference type="InterPro" id="IPR000626">
    <property type="entry name" value="Ubiquitin-like_dom"/>
</dbReference>
<dbReference type="Pfam" id="PF00240">
    <property type="entry name" value="ubiquitin"/>
    <property type="match status" value="1"/>
</dbReference>
<feature type="domain" description="Ubiquitin-like" evidence="1">
    <location>
        <begin position="245"/>
        <end position="291"/>
    </location>
</feature>
<evidence type="ECO:0000313" key="2">
    <source>
        <dbReference type="EMBL" id="CAF2134921.1"/>
    </source>
</evidence>
<gene>
    <name evidence="2" type="ORF">WKI299_LOCUS27082</name>
</gene>
<dbReference type="PRINTS" id="PR00348">
    <property type="entry name" value="UBIQUITIN"/>
</dbReference>
<dbReference type="SMART" id="SM00213">
    <property type="entry name" value="UBQ"/>
    <property type="match status" value="1"/>
</dbReference>
<proteinExistence type="predicted"/>
<evidence type="ECO:0000259" key="1">
    <source>
        <dbReference type="PROSITE" id="PS50053"/>
    </source>
</evidence>
<comment type="caution">
    <text evidence="2">The sequence shown here is derived from an EMBL/GenBank/DDBJ whole genome shotgun (WGS) entry which is preliminary data.</text>
</comment>
<dbReference type="InterPro" id="IPR029071">
    <property type="entry name" value="Ubiquitin-like_domsf"/>
</dbReference>
<evidence type="ECO:0000313" key="3">
    <source>
        <dbReference type="Proteomes" id="UP000663856"/>
    </source>
</evidence>
<feature type="non-terminal residue" evidence="2">
    <location>
        <position position="1"/>
    </location>
</feature>
<protein>
    <recommendedName>
        <fullName evidence="1">Ubiquitin-like domain-containing protein</fullName>
    </recommendedName>
</protein>
<dbReference type="EMBL" id="CAJNRF010011770">
    <property type="protein sequence ID" value="CAF2134921.1"/>
    <property type="molecule type" value="Genomic_DNA"/>
</dbReference>
<name>A0A816WK72_9BILA</name>
<organism evidence="2 3">
    <name type="scientific">Rotaria magnacalcarata</name>
    <dbReference type="NCBI Taxonomy" id="392030"/>
    <lineage>
        <taxon>Eukaryota</taxon>
        <taxon>Metazoa</taxon>
        <taxon>Spiralia</taxon>
        <taxon>Gnathifera</taxon>
        <taxon>Rotifera</taxon>
        <taxon>Eurotatoria</taxon>
        <taxon>Bdelloidea</taxon>
        <taxon>Philodinida</taxon>
        <taxon>Philodinidae</taxon>
        <taxon>Rotaria</taxon>
    </lineage>
</organism>
<dbReference type="PROSITE" id="PS50053">
    <property type="entry name" value="UBIQUITIN_2"/>
    <property type="match status" value="1"/>
</dbReference>
<dbReference type="InterPro" id="IPR050158">
    <property type="entry name" value="Ubiquitin_ubiquitin-like"/>
</dbReference>